<sequence length="214" mass="24742">MEHHTKNKGDLAVAKTIADLTEKGYDIFLPLSEHLPIDLIAHKSGEIYRIQVKHRASGFLEAKTQWADKNGSHSKKYSEKDFDYYALYLPQIDRISYPSIKFAGCTIRCEECHSPTPFYWFEDFSDLTDEAEKRTSKEFGWKVSDRKKSSRPATRPAKRKVDRPEIEVLTKQIRELGFVGTGKIYGVSDNAIRKWVKHEGLDPKQIKCQNNFNN</sequence>
<dbReference type="InterPro" id="IPR011856">
    <property type="entry name" value="tRNA_endonuc-like_dom_sf"/>
</dbReference>
<dbReference type="Proteomes" id="UP000033881">
    <property type="component" value="Unassembled WGS sequence"/>
</dbReference>
<dbReference type="Pfam" id="PF11645">
    <property type="entry name" value="PDDEXK_5"/>
    <property type="match status" value="1"/>
</dbReference>
<dbReference type="GO" id="GO:0003676">
    <property type="term" value="F:nucleic acid binding"/>
    <property type="evidence" value="ECO:0007669"/>
    <property type="project" value="InterPro"/>
</dbReference>
<comment type="caution">
    <text evidence="2">The sequence shown here is derived from an EMBL/GenBank/DDBJ whole genome shotgun (WGS) entry which is preliminary data.</text>
</comment>
<evidence type="ECO:0000313" key="2">
    <source>
        <dbReference type="EMBL" id="KKR00602.1"/>
    </source>
</evidence>
<dbReference type="AlphaFoldDB" id="A0A0G0QFY0"/>
<dbReference type="STRING" id="1618574.UT24_C0011G0055"/>
<proteinExistence type="predicted"/>
<evidence type="ECO:0000259" key="1">
    <source>
        <dbReference type="Pfam" id="PF11645"/>
    </source>
</evidence>
<dbReference type="InterPro" id="IPR021671">
    <property type="entry name" value="PD(D/E)XK_Endonuc"/>
</dbReference>
<dbReference type="Gene3D" id="3.40.1350.10">
    <property type="match status" value="1"/>
</dbReference>
<accession>A0A0G0QFY0</accession>
<dbReference type="EMBL" id="LBWB01000011">
    <property type="protein sequence ID" value="KKR00602.1"/>
    <property type="molecule type" value="Genomic_DNA"/>
</dbReference>
<feature type="domain" description="PD(D/E)XK endonuclease" evidence="1">
    <location>
        <begin position="3"/>
        <end position="102"/>
    </location>
</feature>
<name>A0A0G0QFY0_9BACT</name>
<evidence type="ECO:0000313" key="3">
    <source>
        <dbReference type="Proteomes" id="UP000033881"/>
    </source>
</evidence>
<reference evidence="2 3" key="1">
    <citation type="journal article" date="2015" name="Nature">
        <title>rRNA introns, odd ribosomes, and small enigmatic genomes across a large radiation of phyla.</title>
        <authorList>
            <person name="Brown C.T."/>
            <person name="Hug L.A."/>
            <person name="Thomas B.C."/>
            <person name="Sharon I."/>
            <person name="Castelle C.J."/>
            <person name="Singh A."/>
            <person name="Wilkins M.J."/>
            <person name="Williams K.H."/>
            <person name="Banfield J.F."/>
        </authorList>
    </citation>
    <scope>NUCLEOTIDE SEQUENCE [LARGE SCALE GENOMIC DNA]</scope>
</reference>
<organism evidence="2 3">
    <name type="scientific">Candidatus Woesebacteria bacterium GW2011_GWB1_39_12</name>
    <dbReference type="NCBI Taxonomy" id="1618574"/>
    <lineage>
        <taxon>Bacteria</taxon>
        <taxon>Candidatus Woeseibacteriota</taxon>
    </lineage>
</organism>
<gene>
    <name evidence="2" type="ORF">UT24_C0011G0055</name>
</gene>
<protein>
    <recommendedName>
        <fullName evidence="1">PD(D/E)XK endonuclease domain-containing protein</fullName>
    </recommendedName>
</protein>